<keyword evidence="2" id="KW-1185">Reference proteome</keyword>
<protein>
    <recommendedName>
        <fullName evidence="3">TnsA endonuclease N-terminal domain-containing protein</fullName>
    </recommendedName>
</protein>
<gene>
    <name evidence="1" type="ORF">Salmuc_00307</name>
</gene>
<reference evidence="2" key="1">
    <citation type="journal article" date="2014" name="Stand. Genomic Sci.">
        <title>Genome sequence of the exopolysaccharide-producing Salipiger mucosus type strain (DSM 16094(T)), a moderately halophilic member of the Roseobacter clade.</title>
        <authorList>
            <person name="Riedel T."/>
            <person name="Spring S."/>
            <person name="Fiebig A."/>
            <person name="Petersen J."/>
            <person name="Kyrpides N.C."/>
            <person name="Goker M."/>
            <person name="Klenk H.P."/>
        </authorList>
    </citation>
    <scope>NUCLEOTIDE SEQUENCE [LARGE SCALE GENOMIC DNA]</scope>
    <source>
        <strain evidence="2">DSM 16094</strain>
    </source>
</reference>
<dbReference type="RefSeq" id="WP_020041016.1">
    <property type="nucleotide sequence ID" value="NZ_KE557283.1"/>
</dbReference>
<dbReference type="Proteomes" id="UP000015347">
    <property type="component" value="Unassembled WGS sequence"/>
</dbReference>
<dbReference type="EMBL" id="APVH01000049">
    <property type="protein sequence ID" value="EPX76421.1"/>
    <property type="molecule type" value="Genomic_DNA"/>
</dbReference>
<accession>S9Q4Y5</accession>
<evidence type="ECO:0008006" key="3">
    <source>
        <dbReference type="Google" id="ProtNLM"/>
    </source>
</evidence>
<dbReference type="OrthoDB" id="7846781at2"/>
<dbReference type="eggNOG" id="ENOG5030X6Q">
    <property type="taxonomic scope" value="Bacteria"/>
</dbReference>
<dbReference type="STRING" id="1123237.Salmuc_00307"/>
<evidence type="ECO:0000313" key="1">
    <source>
        <dbReference type="EMBL" id="EPX76421.1"/>
    </source>
</evidence>
<evidence type="ECO:0000313" key="2">
    <source>
        <dbReference type="Proteomes" id="UP000015347"/>
    </source>
</evidence>
<comment type="caution">
    <text evidence="1">The sequence shown here is derived from an EMBL/GenBank/DDBJ whole genome shotgun (WGS) entry which is preliminary data.</text>
</comment>
<proteinExistence type="predicted"/>
<dbReference type="HOGENOM" id="CLU_104170_0_0_5"/>
<dbReference type="AlphaFoldDB" id="S9Q4Y5"/>
<organism evidence="1 2">
    <name type="scientific">Salipiger mucosus DSM 16094</name>
    <dbReference type="NCBI Taxonomy" id="1123237"/>
    <lineage>
        <taxon>Bacteria</taxon>
        <taxon>Pseudomonadati</taxon>
        <taxon>Pseudomonadota</taxon>
        <taxon>Alphaproteobacteria</taxon>
        <taxon>Rhodobacterales</taxon>
        <taxon>Roseobacteraceae</taxon>
        <taxon>Salipiger</taxon>
    </lineage>
</organism>
<sequence length="225" mass="25187">MSLSTNQEAVRLPDPSLADRDVAIASKGHFTGQIVLGDDHGRLVQLESHDELECCLCLAIHPQTQDLFEQVELEWHDEDGEVHSHYVDFLVVRRDGRRVAYAVRPRARQKIAFLEELSTVASQAVEYGAVTDFRLLTKHDFDPTTRHNARLLHAVRARDAAADAAAADVVREMTGVRSLADLTQEIGLGAMGFRALLRLVRSRHLELERHERIAPASNVFNGKQV</sequence>
<name>S9Q4Y5_9RHOB</name>